<reference evidence="3 4" key="1">
    <citation type="journal article" date="2013" name="Int. J. Syst. Evol. Microbiol.">
        <title>Aquimarina gracilis sp. nov., isolated from the gut microflora of a mussel, Mytilus coruscus, and emended description of Aquimarina spongiae.</title>
        <authorList>
            <person name="Park S.C."/>
            <person name="Choe H.N."/>
            <person name="Baik K.S."/>
            <person name="Seong C.N."/>
        </authorList>
    </citation>
    <scope>NUCLEOTIDE SEQUENCE [LARGE SCALE GENOMIC DNA]</scope>
    <source>
        <strain evidence="3 4">PSC32</strain>
    </source>
</reference>
<evidence type="ECO:0000313" key="4">
    <source>
        <dbReference type="Proteomes" id="UP001327027"/>
    </source>
</evidence>
<dbReference type="RefSeq" id="WP_324179675.1">
    <property type="nucleotide sequence ID" value="NZ_BAABAW010000007.1"/>
</dbReference>
<keyword evidence="1" id="KW-0812">Transmembrane</keyword>
<sequence length="112" mass="12613">MENYQTYYGFPLLVLSSLSAFLVFFYLKTKNKERMTMIKKGVGLANPESLTYLRESVLSKAIFLISIGLGVLIARVLGENFETFDNFASYLSILLVSGGIGLLVYYFVSQKK</sequence>
<proteinExistence type="predicted"/>
<organism evidence="3 4">
    <name type="scientific">Aquimarina gracilis</name>
    <dbReference type="NCBI Taxonomy" id="874422"/>
    <lineage>
        <taxon>Bacteria</taxon>
        <taxon>Pseudomonadati</taxon>
        <taxon>Bacteroidota</taxon>
        <taxon>Flavobacteriia</taxon>
        <taxon>Flavobacteriales</taxon>
        <taxon>Flavobacteriaceae</taxon>
        <taxon>Aquimarina</taxon>
    </lineage>
</organism>
<gene>
    <name evidence="3" type="ORF">U6A24_09240</name>
</gene>
<feature type="domain" description="DUF6249" evidence="2">
    <location>
        <begin position="15"/>
        <end position="110"/>
    </location>
</feature>
<keyword evidence="1" id="KW-1133">Transmembrane helix</keyword>
<evidence type="ECO:0000259" key="2">
    <source>
        <dbReference type="Pfam" id="PF19762"/>
    </source>
</evidence>
<evidence type="ECO:0000313" key="3">
    <source>
        <dbReference type="EMBL" id="MEB3345643.1"/>
    </source>
</evidence>
<feature type="transmembrane region" description="Helical" evidence="1">
    <location>
        <begin position="89"/>
        <end position="108"/>
    </location>
</feature>
<keyword evidence="1" id="KW-0472">Membrane</keyword>
<evidence type="ECO:0000256" key="1">
    <source>
        <dbReference type="SAM" id="Phobius"/>
    </source>
</evidence>
<dbReference type="EMBL" id="JAYKLX010000004">
    <property type="protein sequence ID" value="MEB3345643.1"/>
    <property type="molecule type" value="Genomic_DNA"/>
</dbReference>
<name>A0ABU5ZUF3_9FLAO</name>
<keyword evidence="4" id="KW-1185">Reference proteome</keyword>
<protein>
    <submittedName>
        <fullName evidence="3">DUF6249 domain-containing protein</fullName>
    </submittedName>
</protein>
<accession>A0ABU5ZUF3</accession>
<feature type="transmembrane region" description="Helical" evidence="1">
    <location>
        <begin position="57"/>
        <end position="77"/>
    </location>
</feature>
<dbReference type="Proteomes" id="UP001327027">
    <property type="component" value="Unassembled WGS sequence"/>
</dbReference>
<dbReference type="InterPro" id="IPR046216">
    <property type="entry name" value="DUF6249"/>
</dbReference>
<comment type="caution">
    <text evidence="3">The sequence shown here is derived from an EMBL/GenBank/DDBJ whole genome shotgun (WGS) entry which is preliminary data.</text>
</comment>
<dbReference type="Pfam" id="PF19762">
    <property type="entry name" value="DUF6249"/>
    <property type="match status" value="1"/>
</dbReference>
<feature type="transmembrane region" description="Helical" evidence="1">
    <location>
        <begin position="6"/>
        <end position="27"/>
    </location>
</feature>